<evidence type="ECO:0000313" key="2">
    <source>
        <dbReference type="EMBL" id="EDS32419.1"/>
    </source>
</evidence>
<feature type="compositionally biased region" description="Polar residues" evidence="1">
    <location>
        <begin position="27"/>
        <end position="42"/>
    </location>
</feature>
<dbReference type="KEGG" id="cqu:CpipJ_CPIJ009162"/>
<dbReference type="VEuPathDB" id="VectorBase:CQUJHB016841"/>
<feature type="compositionally biased region" description="Polar residues" evidence="1">
    <location>
        <begin position="1"/>
        <end position="10"/>
    </location>
</feature>
<reference evidence="2" key="1">
    <citation type="submission" date="2007-03" db="EMBL/GenBank/DDBJ databases">
        <title>Annotation of Culex pipiens quinquefasciatus.</title>
        <authorList>
            <consortium name="The Broad Institute Genome Sequencing Platform"/>
            <person name="Atkinson P.W."/>
            <person name="Hemingway J."/>
            <person name="Christensen B.M."/>
            <person name="Higgs S."/>
            <person name="Kodira C."/>
            <person name="Hannick L."/>
            <person name="Megy K."/>
            <person name="O'Leary S."/>
            <person name="Pearson M."/>
            <person name="Haas B.J."/>
            <person name="Mauceli E."/>
            <person name="Wortman J.R."/>
            <person name="Lee N.H."/>
            <person name="Guigo R."/>
            <person name="Stanke M."/>
            <person name="Alvarado L."/>
            <person name="Amedeo P."/>
            <person name="Antoine C.H."/>
            <person name="Arensburger P."/>
            <person name="Bidwell S.L."/>
            <person name="Crawford M."/>
            <person name="Camaro F."/>
            <person name="Devon K."/>
            <person name="Engels R."/>
            <person name="Hammond M."/>
            <person name="Howarth C."/>
            <person name="Koehrsen M."/>
            <person name="Lawson D."/>
            <person name="Montgomery P."/>
            <person name="Nene V."/>
            <person name="Nusbaum C."/>
            <person name="Puiu D."/>
            <person name="Romero-Severson J."/>
            <person name="Severson D.W."/>
            <person name="Shumway M."/>
            <person name="Sisk P."/>
            <person name="Stolte C."/>
            <person name="Zeng Q."/>
            <person name="Eisenstadt E."/>
            <person name="Fraser-Liggett C."/>
            <person name="Strausberg R."/>
            <person name="Galagan J."/>
            <person name="Birren B."/>
            <person name="Collins F.H."/>
        </authorList>
    </citation>
    <scope>NUCLEOTIDE SEQUENCE [LARGE SCALE GENOMIC DNA]</scope>
    <source>
        <strain evidence="2">JHB</strain>
    </source>
</reference>
<gene>
    <name evidence="3" type="primary">6041389</name>
    <name evidence="2" type="ORF">CpipJ_CPIJ009162</name>
</gene>
<dbReference type="EnsemblMetazoa" id="CPIJ009162-RA">
    <property type="protein sequence ID" value="CPIJ009162-PA"/>
    <property type="gene ID" value="CPIJ009162"/>
</dbReference>
<feature type="region of interest" description="Disordered" evidence="1">
    <location>
        <begin position="1"/>
        <end position="118"/>
    </location>
</feature>
<feature type="compositionally biased region" description="Polar residues" evidence="1">
    <location>
        <begin position="82"/>
        <end position="107"/>
    </location>
</feature>
<dbReference type="Proteomes" id="UP000002320">
    <property type="component" value="Unassembled WGS sequence"/>
</dbReference>
<dbReference type="EMBL" id="DS232027">
    <property type="protein sequence ID" value="EDS32419.1"/>
    <property type="molecule type" value="Genomic_DNA"/>
</dbReference>
<keyword evidence="4" id="KW-1185">Reference proteome</keyword>
<accession>B0WPL6</accession>
<dbReference type="InParanoid" id="B0WPL6"/>
<proteinExistence type="predicted"/>
<protein>
    <submittedName>
        <fullName evidence="2 3">Testis development protein prtd</fullName>
    </submittedName>
</protein>
<dbReference type="HOGENOM" id="CLU_2075442_0_0_1"/>
<evidence type="ECO:0000313" key="3">
    <source>
        <dbReference type="EnsemblMetazoa" id="CPIJ009162-PA"/>
    </source>
</evidence>
<dbReference type="VEuPathDB" id="VectorBase:CPIJ009162"/>
<sequence>MQKTDLTSPSLVEIETGLVPAHPAANDQGTVGSSVEETQQPGRVQRFSDYPTAATASPPIAAKRKHRMNPSAGTVDGEQDKAAQTTNNPPSEAQKSQNNPAPKSWSFSKAKRNWMWPS</sequence>
<feature type="compositionally biased region" description="Low complexity" evidence="1">
    <location>
        <begin position="51"/>
        <end position="61"/>
    </location>
</feature>
<evidence type="ECO:0000313" key="4">
    <source>
        <dbReference type="Proteomes" id="UP000002320"/>
    </source>
</evidence>
<evidence type="ECO:0000256" key="1">
    <source>
        <dbReference type="SAM" id="MobiDB-lite"/>
    </source>
</evidence>
<name>B0WPL6_CULQU</name>
<organism>
    <name type="scientific">Culex quinquefasciatus</name>
    <name type="common">Southern house mosquito</name>
    <name type="synonym">Culex pungens</name>
    <dbReference type="NCBI Taxonomy" id="7176"/>
    <lineage>
        <taxon>Eukaryota</taxon>
        <taxon>Metazoa</taxon>
        <taxon>Ecdysozoa</taxon>
        <taxon>Arthropoda</taxon>
        <taxon>Hexapoda</taxon>
        <taxon>Insecta</taxon>
        <taxon>Pterygota</taxon>
        <taxon>Neoptera</taxon>
        <taxon>Endopterygota</taxon>
        <taxon>Diptera</taxon>
        <taxon>Nematocera</taxon>
        <taxon>Culicoidea</taxon>
        <taxon>Culicidae</taxon>
        <taxon>Culicinae</taxon>
        <taxon>Culicini</taxon>
        <taxon>Culex</taxon>
        <taxon>Culex</taxon>
    </lineage>
</organism>
<reference evidence="3" key="2">
    <citation type="submission" date="2020-05" db="UniProtKB">
        <authorList>
            <consortium name="EnsemblMetazoa"/>
        </authorList>
    </citation>
    <scope>IDENTIFICATION</scope>
    <source>
        <strain evidence="3">JHB</strain>
    </source>
</reference>
<dbReference type="AlphaFoldDB" id="B0WPL6"/>